<proteinExistence type="predicted"/>
<keyword evidence="3" id="KW-1185">Reference proteome</keyword>
<dbReference type="PANTHER" id="PTHR46599">
    <property type="entry name" value="PIGGYBAC TRANSPOSABLE ELEMENT-DERIVED PROTEIN 4"/>
    <property type="match status" value="1"/>
</dbReference>
<dbReference type="EMBL" id="JBFDAA010000002">
    <property type="protein sequence ID" value="KAL1139988.1"/>
    <property type="molecule type" value="Genomic_DNA"/>
</dbReference>
<evidence type="ECO:0000313" key="2">
    <source>
        <dbReference type="EMBL" id="KAL1139988.1"/>
    </source>
</evidence>
<evidence type="ECO:0000259" key="1">
    <source>
        <dbReference type="Pfam" id="PF13843"/>
    </source>
</evidence>
<feature type="domain" description="PiggyBac transposable element-derived protein" evidence="1">
    <location>
        <begin position="7"/>
        <end position="156"/>
    </location>
</feature>
<accession>A0ABD0ZGS0</accession>
<name>A0ABD0ZGS0_9HEMI</name>
<dbReference type="Pfam" id="PF13843">
    <property type="entry name" value="DDE_Tnp_1_7"/>
    <property type="match status" value="1"/>
</dbReference>
<feature type="non-terminal residue" evidence="2">
    <location>
        <position position="1"/>
    </location>
</feature>
<comment type="caution">
    <text evidence="2">The sequence shown here is derived from an EMBL/GenBank/DDBJ whole genome shotgun (WGS) entry which is preliminary data.</text>
</comment>
<sequence>FSLNLNVYAGKQIVERVPENTLGERIVLALSNTIRNQAVTLVFDQFFTSVNLLNTIRFPSVGTAISTRKHMPKFVGILKRGEYEFLANQQLRLTAIWQDSKDIIVISKSHGAAVSKTTRKQKGRRKLEVDCPELICFYKKYMGGVDISDQKVGGYNFD</sequence>
<gene>
    <name evidence="2" type="ORF">AAG570_006965</name>
</gene>
<protein>
    <recommendedName>
        <fullName evidence="1">PiggyBac transposable element-derived protein domain-containing protein</fullName>
    </recommendedName>
</protein>
<dbReference type="PANTHER" id="PTHR46599:SF3">
    <property type="entry name" value="PIGGYBAC TRANSPOSABLE ELEMENT-DERIVED PROTEIN 4"/>
    <property type="match status" value="1"/>
</dbReference>
<reference evidence="2 3" key="1">
    <citation type="submission" date="2024-07" db="EMBL/GenBank/DDBJ databases">
        <title>Chromosome-level genome assembly of the water stick insect Ranatra chinensis (Heteroptera: Nepidae).</title>
        <authorList>
            <person name="Liu X."/>
        </authorList>
    </citation>
    <scope>NUCLEOTIDE SEQUENCE [LARGE SCALE GENOMIC DNA]</scope>
    <source>
        <strain evidence="2">Cailab_2021Rc</strain>
        <tissue evidence="2">Muscle</tissue>
    </source>
</reference>
<evidence type="ECO:0000313" key="3">
    <source>
        <dbReference type="Proteomes" id="UP001558652"/>
    </source>
</evidence>
<dbReference type="InterPro" id="IPR029526">
    <property type="entry name" value="PGBD"/>
</dbReference>
<dbReference type="AlphaFoldDB" id="A0ABD0ZGS0"/>
<organism evidence="2 3">
    <name type="scientific">Ranatra chinensis</name>
    <dbReference type="NCBI Taxonomy" id="642074"/>
    <lineage>
        <taxon>Eukaryota</taxon>
        <taxon>Metazoa</taxon>
        <taxon>Ecdysozoa</taxon>
        <taxon>Arthropoda</taxon>
        <taxon>Hexapoda</taxon>
        <taxon>Insecta</taxon>
        <taxon>Pterygota</taxon>
        <taxon>Neoptera</taxon>
        <taxon>Paraneoptera</taxon>
        <taxon>Hemiptera</taxon>
        <taxon>Heteroptera</taxon>
        <taxon>Panheteroptera</taxon>
        <taxon>Nepomorpha</taxon>
        <taxon>Nepidae</taxon>
        <taxon>Ranatrinae</taxon>
        <taxon>Ranatra</taxon>
    </lineage>
</organism>
<dbReference type="Proteomes" id="UP001558652">
    <property type="component" value="Unassembled WGS sequence"/>
</dbReference>